<comment type="caution">
    <text evidence="1">The sequence shown here is derived from an EMBL/GenBank/DDBJ whole genome shotgun (WGS) entry which is preliminary data.</text>
</comment>
<evidence type="ECO:0000313" key="2">
    <source>
        <dbReference type="Proteomes" id="UP000003477"/>
    </source>
</evidence>
<protein>
    <submittedName>
        <fullName evidence="1">Uncharacterized protein</fullName>
    </submittedName>
</protein>
<dbReference type="EMBL" id="AESD01001009">
    <property type="protein sequence ID" value="EHJ09428.1"/>
    <property type="molecule type" value="Genomic_DNA"/>
</dbReference>
<gene>
    <name evidence="1" type="ORF">CWATWH0003_B145</name>
</gene>
<name>G5JEF8_CROWT</name>
<reference evidence="1 2" key="1">
    <citation type="journal article" date="2011" name="Front. Microbiol.">
        <title>Two Strains of Crocosphaera watsonii with Highly Conserved Genomes are Distinguished by Strain-Specific Features.</title>
        <authorList>
            <person name="Bench S.R."/>
            <person name="Ilikchyan I.N."/>
            <person name="Tripp H.J."/>
            <person name="Zehr J.P."/>
        </authorList>
    </citation>
    <scope>NUCLEOTIDE SEQUENCE [LARGE SCALE GENOMIC DNA]</scope>
    <source>
        <strain evidence="1 2">WH 0003</strain>
    </source>
</reference>
<organism evidence="1 2">
    <name type="scientific">Crocosphaera watsonii WH 0003</name>
    <dbReference type="NCBI Taxonomy" id="423471"/>
    <lineage>
        <taxon>Bacteria</taxon>
        <taxon>Bacillati</taxon>
        <taxon>Cyanobacteriota</taxon>
        <taxon>Cyanophyceae</taxon>
        <taxon>Oscillatoriophycideae</taxon>
        <taxon>Chroococcales</taxon>
        <taxon>Aphanothecaceae</taxon>
        <taxon>Crocosphaera</taxon>
    </lineage>
</organism>
<dbReference type="AlphaFoldDB" id="G5JEF8"/>
<proteinExistence type="predicted"/>
<sequence>MGIQAKQNNFKAEQNEEIGQILANSSQQLTQQSKQFKEQQSTATHLLKTSQQQQILSAIQATTNGQQLKILTQASTEKNRLDNAAFQHAQQGAGMILIPLAPQTNN</sequence>
<dbReference type="PATRIC" id="fig|423471.3.peg.5417"/>
<evidence type="ECO:0000313" key="1">
    <source>
        <dbReference type="EMBL" id="EHJ09428.1"/>
    </source>
</evidence>
<accession>G5JEF8</accession>
<dbReference type="Proteomes" id="UP000003477">
    <property type="component" value="Unassembled WGS sequence"/>
</dbReference>